<proteinExistence type="predicted"/>
<keyword evidence="2" id="KW-1185">Reference proteome</keyword>
<protein>
    <submittedName>
        <fullName evidence="1">Phage head-tail adapter protein</fullName>
    </submittedName>
</protein>
<comment type="caution">
    <text evidence="1">The sequence shown here is derived from an EMBL/GenBank/DDBJ whole genome shotgun (WGS) entry which is preliminary data.</text>
</comment>
<evidence type="ECO:0000313" key="2">
    <source>
        <dbReference type="Proteomes" id="UP000233375"/>
    </source>
</evidence>
<dbReference type="Proteomes" id="UP000233375">
    <property type="component" value="Unassembled WGS sequence"/>
</dbReference>
<sequence length="119" mass="13878">MERYRETLNDGFLTYGHKKTIRTADKTVIGSEFFSEGKLAYKEMSARDSDYQLADIKSAKLDRKVKTLYPPSFRKINKNKLKIILNNTEYDVINVDSDATKSYLFFYLQEVGVSNERKD</sequence>
<evidence type="ECO:0000313" key="1">
    <source>
        <dbReference type="EMBL" id="PKG23944.1"/>
    </source>
</evidence>
<dbReference type="OrthoDB" id="2362069at2"/>
<reference evidence="1 2" key="1">
    <citation type="journal article" date="2003" name="Int. J. Syst. Evol. Microbiol.">
        <title>Bacillus nealsonii sp. nov., isolated from a spacecraft-assembly facility, whose spores are gamma-radiation resistant.</title>
        <authorList>
            <person name="Venkateswaran K."/>
            <person name="Kempf M."/>
            <person name="Chen F."/>
            <person name="Satomi M."/>
            <person name="Nicholson W."/>
            <person name="Kern R."/>
        </authorList>
    </citation>
    <scope>NUCLEOTIDE SEQUENCE [LARGE SCALE GENOMIC DNA]</scope>
    <source>
        <strain evidence="1 2">FO-92</strain>
    </source>
</reference>
<dbReference type="RefSeq" id="WP_101176907.1">
    <property type="nucleotide sequence ID" value="NZ_PISE01000017.1"/>
</dbReference>
<accession>A0A2N0Z357</accession>
<name>A0A2N0Z357_9BACI</name>
<dbReference type="EMBL" id="PISE01000017">
    <property type="protein sequence ID" value="PKG23944.1"/>
    <property type="molecule type" value="Genomic_DNA"/>
</dbReference>
<organism evidence="1 2">
    <name type="scientific">Niallia nealsonii</name>
    <dbReference type="NCBI Taxonomy" id="115979"/>
    <lineage>
        <taxon>Bacteria</taxon>
        <taxon>Bacillati</taxon>
        <taxon>Bacillota</taxon>
        <taxon>Bacilli</taxon>
        <taxon>Bacillales</taxon>
        <taxon>Bacillaceae</taxon>
        <taxon>Niallia</taxon>
    </lineage>
</organism>
<dbReference type="AlphaFoldDB" id="A0A2N0Z357"/>
<gene>
    <name evidence="1" type="ORF">CWS01_09240</name>
</gene>